<evidence type="ECO:0000313" key="2">
    <source>
        <dbReference type="Proteomes" id="UP000011666"/>
    </source>
</evidence>
<keyword evidence="2" id="KW-1185">Reference proteome</keyword>
<dbReference type="Proteomes" id="UP000011666">
    <property type="component" value="Unassembled WGS sequence"/>
</dbReference>
<dbReference type="AlphaFoldDB" id="M0QMC5"/>
<dbReference type="STRING" id="1223545.GS4_26_00160"/>
<dbReference type="EMBL" id="BANX01000026">
    <property type="protein sequence ID" value="GAC69569.1"/>
    <property type="molecule type" value="Genomic_DNA"/>
</dbReference>
<protein>
    <recommendedName>
        <fullName evidence="3">RNA polymerase sigma factor 70 region 4 type 2 domain-containing protein</fullName>
    </recommendedName>
</protein>
<gene>
    <name evidence="1" type="ORF">GS4_26_00160</name>
</gene>
<comment type="caution">
    <text evidence="1">The sequence shown here is derived from an EMBL/GenBank/DDBJ whole genome shotgun (WGS) entry which is preliminary data.</text>
</comment>
<evidence type="ECO:0000313" key="1">
    <source>
        <dbReference type="EMBL" id="GAC69569.1"/>
    </source>
</evidence>
<evidence type="ECO:0008006" key="3">
    <source>
        <dbReference type="Google" id="ProtNLM"/>
    </source>
</evidence>
<name>M0QMC5_9ACTN</name>
<sequence>MITDDDLDDLNVQDRQLGDLAADMREHGRSWADIAHDLALPEAAVKHAVDQAHQRAAELAARDQIALF</sequence>
<dbReference type="eggNOG" id="ENOG5031W2D">
    <property type="taxonomic scope" value="Bacteria"/>
</dbReference>
<reference evidence="1 2" key="1">
    <citation type="submission" date="2013-01" db="EMBL/GenBank/DDBJ databases">
        <title>Whole genome shotgun sequence of Gordonia soli NBRC 108243.</title>
        <authorList>
            <person name="Isaki-Nakamura S."/>
            <person name="Hosoyama A."/>
            <person name="Tsuchikane K."/>
            <person name="Ando Y."/>
            <person name="Baba S."/>
            <person name="Ohji S."/>
            <person name="Hamada M."/>
            <person name="Tamura T."/>
            <person name="Yamazoe A."/>
            <person name="Yamazaki S."/>
            <person name="Fujita N."/>
        </authorList>
    </citation>
    <scope>NUCLEOTIDE SEQUENCE [LARGE SCALE GENOMIC DNA]</scope>
    <source>
        <strain evidence="1 2">NBRC 108243</strain>
    </source>
</reference>
<organism evidence="1 2">
    <name type="scientific">Gordonia soli NBRC 108243</name>
    <dbReference type="NCBI Taxonomy" id="1223545"/>
    <lineage>
        <taxon>Bacteria</taxon>
        <taxon>Bacillati</taxon>
        <taxon>Actinomycetota</taxon>
        <taxon>Actinomycetes</taxon>
        <taxon>Mycobacteriales</taxon>
        <taxon>Gordoniaceae</taxon>
        <taxon>Gordonia</taxon>
    </lineage>
</organism>
<accession>M0QMC5</accession>
<proteinExistence type="predicted"/>